<dbReference type="GO" id="GO:0016836">
    <property type="term" value="F:hydro-lyase activity"/>
    <property type="evidence" value="ECO:0007669"/>
    <property type="project" value="UniProtKB-ARBA"/>
</dbReference>
<dbReference type="Gene3D" id="3.90.226.10">
    <property type="entry name" value="2-enoyl-CoA Hydratase, Chain A, domain 1"/>
    <property type="match status" value="1"/>
</dbReference>
<accession>A0A8J2ZRN8</accession>
<evidence type="ECO:0000256" key="1">
    <source>
        <dbReference type="ARBA" id="ARBA00005254"/>
    </source>
</evidence>
<dbReference type="InterPro" id="IPR029045">
    <property type="entry name" value="ClpP/crotonase-like_dom_sf"/>
</dbReference>
<dbReference type="Pfam" id="PF00378">
    <property type="entry name" value="ECH_1"/>
    <property type="match status" value="1"/>
</dbReference>
<organism evidence="4 5">
    <name type="scientific">Compostibacillus humi</name>
    <dbReference type="NCBI Taxonomy" id="1245525"/>
    <lineage>
        <taxon>Bacteria</taxon>
        <taxon>Bacillati</taxon>
        <taxon>Bacillota</taxon>
        <taxon>Bacilli</taxon>
        <taxon>Bacillales</taxon>
        <taxon>Bacillaceae</taxon>
        <taxon>Compostibacillus</taxon>
    </lineage>
</organism>
<sequence>MEPLVTWSKAEDHIAVMTLNRKEAANAMSKQLLDDLNIAIQEVAQDNSIYCAILTGAGEKAFCAGADLKERKTMTDEQVTEAVRYIGNTVSALEKMPKPVIAALNGAAYGGGLELALACDLRIAAKGIKLGLTETSLAIIPGAGGTQRLPRLIGIGMAKKLIYTAKPITAEEAERIGLVEEVAEKEDLLEQALQLARTIAQNGPIALQQAKLAINKGMETDLDTGLAIEHLAYQKTIPTEDRKEGLLAFSEKRKPNYQGK</sequence>
<evidence type="ECO:0000313" key="5">
    <source>
        <dbReference type="Proteomes" id="UP000602050"/>
    </source>
</evidence>
<comment type="similarity">
    <text evidence="1 3">Belongs to the enoyl-CoA hydratase/isomerase family.</text>
</comment>
<dbReference type="Gene3D" id="1.10.12.10">
    <property type="entry name" value="Lyase 2-enoyl-coa Hydratase, Chain A, domain 2"/>
    <property type="match status" value="1"/>
</dbReference>
<dbReference type="NCBIfam" id="NF005802">
    <property type="entry name" value="PRK07657.1"/>
    <property type="match status" value="1"/>
</dbReference>
<dbReference type="CDD" id="cd06558">
    <property type="entry name" value="crotonase-like"/>
    <property type="match status" value="1"/>
</dbReference>
<dbReference type="PANTHER" id="PTHR11941:SF54">
    <property type="entry name" value="ENOYL-COA HYDRATASE, MITOCHONDRIAL"/>
    <property type="match status" value="1"/>
</dbReference>
<dbReference type="EMBL" id="BMEV01000017">
    <property type="protein sequence ID" value="GGH74015.1"/>
    <property type="molecule type" value="Genomic_DNA"/>
</dbReference>
<reference evidence="4" key="2">
    <citation type="submission" date="2020-09" db="EMBL/GenBank/DDBJ databases">
        <authorList>
            <person name="Sun Q."/>
            <person name="Zhou Y."/>
        </authorList>
    </citation>
    <scope>NUCLEOTIDE SEQUENCE</scope>
    <source>
        <strain evidence="4">CGMCC 1.12360</strain>
    </source>
</reference>
<name>A0A8J2ZRN8_9BACI</name>
<dbReference type="PROSITE" id="PS00166">
    <property type="entry name" value="ENOYL_COA_HYDRATASE"/>
    <property type="match status" value="1"/>
</dbReference>
<comment type="caution">
    <text evidence="4">The sequence shown here is derived from an EMBL/GenBank/DDBJ whole genome shotgun (WGS) entry which is preliminary data.</text>
</comment>
<dbReference type="PANTHER" id="PTHR11941">
    <property type="entry name" value="ENOYL-COA HYDRATASE-RELATED"/>
    <property type="match status" value="1"/>
</dbReference>
<dbReference type="AlphaFoldDB" id="A0A8J2ZRN8"/>
<dbReference type="GO" id="GO:0006635">
    <property type="term" value="P:fatty acid beta-oxidation"/>
    <property type="evidence" value="ECO:0007669"/>
    <property type="project" value="TreeGrafter"/>
</dbReference>
<protein>
    <submittedName>
        <fullName evidence="4">Putative enoyl-CoA hydratase/isomerase YngF</fullName>
    </submittedName>
</protein>
<dbReference type="Proteomes" id="UP000602050">
    <property type="component" value="Unassembled WGS sequence"/>
</dbReference>
<dbReference type="RefSeq" id="WP_188391523.1">
    <property type="nucleotide sequence ID" value="NZ_BMEV01000017.1"/>
</dbReference>
<dbReference type="FunFam" id="3.90.226.10:FF:000009">
    <property type="entry name" value="Carnitinyl-CoA dehydratase"/>
    <property type="match status" value="1"/>
</dbReference>
<dbReference type="InterPro" id="IPR014748">
    <property type="entry name" value="Enoyl-CoA_hydra_C"/>
</dbReference>
<dbReference type="FunFam" id="1.10.12.10:FF:000001">
    <property type="entry name" value="Probable enoyl-CoA hydratase, mitochondrial"/>
    <property type="match status" value="1"/>
</dbReference>
<dbReference type="InterPro" id="IPR001753">
    <property type="entry name" value="Enoyl-CoA_hydra/iso"/>
</dbReference>
<proteinExistence type="inferred from homology"/>
<evidence type="ECO:0000256" key="2">
    <source>
        <dbReference type="ARBA" id="ARBA00023239"/>
    </source>
</evidence>
<reference evidence="4" key="1">
    <citation type="journal article" date="2014" name="Int. J. Syst. Evol. Microbiol.">
        <title>Complete genome sequence of Corynebacterium casei LMG S-19264T (=DSM 44701T), isolated from a smear-ripened cheese.</title>
        <authorList>
            <consortium name="US DOE Joint Genome Institute (JGI-PGF)"/>
            <person name="Walter F."/>
            <person name="Albersmeier A."/>
            <person name="Kalinowski J."/>
            <person name="Ruckert C."/>
        </authorList>
    </citation>
    <scope>NUCLEOTIDE SEQUENCE</scope>
    <source>
        <strain evidence="4">CGMCC 1.12360</strain>
    </source>
</reference>
<dbReference type="InterPro" id="IPR018376">
    <property type="entry name" value="Enoyl-CoA_hyd/isom_CS"/>
</dbReference>
<evidence type="ECO:0000313" key="4">
    <source>
        <dbReference type="EMBL" id="GGH74015.1"/>
    </source>
</evidence>
<keyword evidence="5" id="KW-1185">Reference proteome</keyword>
<keyword evidence="2" id="KW-0456">Lyase</keyword>
<evidence type="ECO:0000256" key="3">
    <source>
        <dbReference type="RuleBase" id="RU003707"/>
    </source>
</evidence>
<dbReference type="SUPFAM" id="SSF52096">
    <property type="entry name" value="ClpP/crotonase"/>
    <property type="match status" value="1"/>
</dbReference>
<gene>
    <name evidence="4" type="primary">yngF</name>
    <name evidence="4" type="ORF">GCM10010978_12470</name>
</gene>